<dbReference type="SMART" id="SM00387">
    <property type="entry name" value="HATPase_c"/>
    <property type="match status" value="1"/>
</dbReference>
<feature type="domain" description="Histidine kinase" evidence="6">
    <location>
        <begin position="313"/>
        <end position="528"/>
    </location>
</feature>
<proteinExistence type="predicted"/>
<dbReference type="InterPro" id="IPR014285">
    <property type="entry name" value="N_fixation_neg-reg_NifL"/>
</dbReference>
<evidence type="ECO:0000256" key="3">
    <source>
        <dbReference type="ARBA" id="ARBA00022553"/>
    </source>
</evidence>
<feature type="domain" description="PAS" evidence="7">
    <location>
        <begin position="33"/>
        <end position="90"/>
    </location>
</feature>
<reference evidence="9 10" key="1">
    <citation type="submission" date="2016-12" db="EMBL/GenBank/DDBJ databases">
        <authorList>
            <person name="Song W.-J."/>
            <person name="Kurnit D.M."/>
        </authorList>
    </citation>
    <scope>NUCLEOTIDE SEQUENCE [LARGE SCALE GENOMIC DNA]</scope>
    <source>
        <strain evidence="9 10">175</strain>
    </source>
</reference>
<dbReference type="InterPro" id="IPR052162">
    <property type="entry name" value="Sensor_kinase/Photoreceptor"/>
</dbReference>
<dbReference type="Proteomes" id="UP000192923">
    <property type="component" value="Unassembled WGS sequence"/>
</dbReference>
<keyword evidence="4" id="KW-0808">Transferase</keyword>
<dbReference type="Gene3D" id="3.30.565.10">
    <property type="entry name" value="Histidine kinase-like ATPase, C-terminal domain"/>
    <property type="match status" value="1"/>
</dbReference>
<dbReference type="OrthoDB" id="7991996at2"/>
<keyword evidence="10" id="KW-1185">Reference proteome</keyword>
<feature type="domain" description="PAC" evidence="8">
    <location>
        <begin position="104"/>
        <end position="158"/>
    </location>
</feature>
<dbReference type="InterPro" id="IPR036890">
    <property type="entry name" value="HATPase_C_sf"/>
</dbReference>
<dbReference type="GO" id="GO:0009399">
    <property type="term" value="P:nitrogen fixation"/>
    <property type="evidence" value="ECO:0007669"/>
    <property type="project" value="InterPro"/>
</dbReference>
<dbReference type="InterPro" id="IPR035965">
    <property type="entry name" value="PAS-like_dom_sf"/>
</dbReference>
<evidence type="ECO:0000259" key="6">
    <source>
        <dbReference type="PROSITE" id="PS50109"/>
    </source>
</evidence>
<dbReference type="SMART" id="SM00091">
    <property type="entry name" value="PAS"/>
    <property type="match status" value="1"/>
</dbReference>
<dbReference type="Pfam" id="PF02518">
    <property type="entry name" value="HATPase_c"/>
    <property type="match status" value="1"/>
</dbReference>
<dbReference type="InterPro" id="IPR004358">
    <property type="entry name" value="Sig_transdc_His_kin-like_C"/>
</dbReference>
<evidence type="ECO:0000313" key="9">
    <source>
        <dbReference type="EMBL" id="SMF96524.1"/>
    </source>
</evidence>
<gene>
    <name evidence="9" type="ORF">SAMN02949497_3924</name>
</gene>
<dbReference type="RefSeq" id="WP_085215402.1">
    <property type="nucleotide sequence ID" value="NZ_FXAM01000001.1"/>
</dbReference>
<dbReference type="STRING" id="1760988.SAMN02949497_3924"/>
<organism evidence="9 10">
    <name type="scientific">Methylomagnum ishizawai</name>
    <dbReference type="NCBI Taxonomy" id="1760988"/>
    <lineage>
        <taxon>Bacteria</taxon>
        <taxon>Pseudomonadati</taxon>
        <taxon>Pseudomonadota</taxon>
        <taxon>Gammaproteobacteria</taxon>
        <taxon>Methylococcales</taxon>
        <taxon>Methylococcaceae</taxon>
        <taxon>Methylomagnum</taxon>
    </lineage>
</organism>
<dbReference type="InterPro" id="IPR000700">
    <property type="entry name" value="PAS-assoc_C"/>
</dbReference>
<comment type="catalytic activity">
    <reaction evidence="1">
        <text>ATP + protein L-histidine = ADP + protein N-phospho-L-histidine.</text>
        <dbReference type="EC" id="2.7.13.3"/>
    </reaction>
</comment>
<dbReference type="PROSITE" id="PS50112">
    <property type="entry name" value="PAS"/>
    <property type="match status" value="1"/>
</dbReference>
<dbReference type="SUPFAM" id="SSF55874">
    <property type="entry name" value="ATPase domain of HSP90 chaperone/DNA topoisomerase II/histidine kinase"/>
    <property type="match status" value="1"/>
</dbReference>
<dbReference type="InterPro" id="IPR001610">
    <property type="entry name" value="PAC"/>
</dbReference>
<dbReference type="Gene3D" id="3.30.450.20">
    <property type="entry name" value="PAS domain"/>
    <property type="match status" value="2"/>
</dbReference>
<dbReference type="InterPro" id="IPR005467">
    <property type="entry name" value="His_kinase_dom"/>
</dbReference>
<evidence type="ECO:0000259" key="8">
    <source>
        <dbReference type="PROSITE" id="PS50113"/>
    </source>
</evidence>
<name>A0A1Y6D8G1_9GAMM</name>
<dbReference type="CDD" id="cd00130">
    <property type="entry name" value="PAS"/>
    <property type="match status" value="1"/>
</dbReference>
<dbReference type="NCBIfam" id="TIGR02938">
    <property type="entry name" value="nifL_nitrog"/>
    <property type="match status" value="1"/>
</dbReference>
<dbReference type="EC" id="2.7.13.3" evidence="2"/>
<evidence type="ECO:0000313" key="10">
    <source>
        <dbReference type="Proteomes" id="UP000192923"/>
    </source>
</evidence>
<dbReference type="InterPro" id="IPR003594">
    <property type="entry name" value="HATPase_dom"/>
</dbReference>
<evidence type="ECO:0000259" key="7">
    <source>
        <dbReference type="PROSITE" id="PS50112"/>
    </source>
</evidence>
<evidence type="ECO:0000256" key="5">
    <source>
        <dbReference type="ARBA" id="ARBA00022777"/>
    </source>
</evidence>
<dbReference type="PROSITE" id="PS50113">
    <property type="entry name" value="PAC"/>
    <property type="match status" value="1"/>
</dbReference>
<evidence type="ECO:0000256" key="1">
    <source>
        <dbReference type="ARBA" id="ARBA00000085"/>
    </source>
</evidence>
<evidence type="ECO:0000256" key="2">
    <source>
        <dbReference type="ARBA" id="ARBA00012438"/>
    </source>
</evidence>
<dbReference type="AlphaFoldDB" id="A0A1Y6D8G1"/>
<dbReference type="SMART" id="SM00086">
    <property type="entry name" value="PAC"/>
    <property type="match status" value="1"/>
</dbReference>
<dbReference type="PROSITE" id="PS50109">
    <property type="entry name" value="HIS_KIN"/>
    <property type="match status" value="1"/>
</dbReference>
<sequence>MRYEQALRTLNPDTGKALAGLPEPSTENPQMTPLRLFMETMDQSPVAISITDQRANIIYVNQAFTRITGYSPEEAIGRNESMLSDKITPKRVYQDLWATLGQKKVWQGVLVNRHKTQGKYLADLTIAPMLDERGELTHYIGIHRDVTEFYGLEQKVKNQKKLIETVVDSIPVATVLLDAGDRVVFDNLVYKGLTSELGVAEPVQLFLKMLREEIGDRWHDLERRGKSFRNHEIRVDLGGYRPPRWFSCAGTWFSENDIGVEAYFQQRQQTYLLLTLTDITQQKRQQEEIRINALKAIMADEERIQSLRETLSGVIHQVQAPVNMLSAALNMLERRRRNGDDNAALAGLLKQALDSGQDTVATLQGCMPDPDPAKVAPVNINQVLHEVLILLTPRLLADGIIIEWQPTPVLPTIMALENRLRAMFKQLLENAIDAMRQNGAKPRELRIATRPEADLIHIVIEDSGPGIPVELRTKVFEPFFSTKGGAGRQAGMGLAMVQDVVNSHAGMIMIDPEYQDGCRIRLQFDIHHSAAN</sequence>
<protein>
    <recommendedName>
        <fullName evidence="2">histidine kinase</fullName>
        <ecNumber evidence="2">2.7.13.3</ecNumber>
    </recommendedName>
</protein>
<accession>A0A1Y6D8G1</accession>
<dbReference type="PRINTS" id="PR00344">
    <property type="entry name" value="BCTRLSENSOR"/>
</dbReference>
<dbReference type="GO" id="GO:0007165">
    <property type="term" value="P:signal transduction"/>
    <property type="evidence" value="ECO:0007669"/>
    <property type="project" value="InterPro"/>
</dbReference>
<keyword evidence="3" id="KW-0597">Phosphoprotein</keyword>
<keyword evidence="5" id="KW-0418">Kinase</keyword>
<dbReference type="NCBIfam" id="TIGR00229">
    <property type="entry name" value="sensory_box"/>
    <property type="match status" value="1"/>
</dbReference>
<dbReference type="EMBL" id="FXAM01000001">
    <property type="protein sequence ID" value="SMF96524.1"/>
    <property type="molecule type" value="Genomic_DNA"/>
</dbReference>
<dbReference type="SUPFAM" id="SSF55785">
    <property type="entry name" value="PYP-like sensor domain (PAS domain)"/>
    <property type="match status" value="1"/>
</dbReference>
<dbReference type="PANTHER" id="PTHR43304:SF1">
    <property type="entry name" value="PAC DOMAIN-CONTAINING PROTEIN"/>
    <property type="match status" value="1"/>
</dbReference>
<dbReference type="InterPro" id="IPR000014">
    <property type="entry name" value="PAS"/>
</dbReference>
<evidence type="ECO:0000256" key="4">
    <source>
        <dbReference type="ARBA" id="ARBA00022679"/>
    </source>
</evidence>
<dbReference type="Pfam" id="PF13426">
    <property type="entry name" value="PAS_9"/>
    <property type="match status" value="1"/>
</dbReference>
<dbReference type="PANTHER" id="PTHR43304">
    <property type="entry name" value="PHYTOCHROME-LIKE PROTEIN CPH1"/>
    <property type="match status" value="1"/>
</dbReference>
<dbReference type="GO" id="GO:0004673">
    <property type="term" value="F:protein histidine kinase activity"/>
    <property type="evidence" value="ECO:0007669"/>
    <property type="project" value="UniProtKB-EC"/>
</dbReference>